<dbReference type="PhylomeDB" id="A0A060T8S8"/>
<sequence>MIGLPDFVRRHRRKILVATGIAATGYLLVDYIKSKFFELQDRLATERAARENLKRRFEQNQQDATFTIMALLPSLGSQMSSQFPVEKTTAELQAKRTERASSKQMIESTETMSDSLPSVSSVASSVVRDDGEDNKPRKSKTELWSELKTQSLSRAFTLVYSSALLVFFTRLQLNILGRKNYVMSVVQMADKKPSGHQITMENLADSDMASLALEEEELHTNRMYLTFSWWLLNKGWVALSERIRDAVVQVFDPINPRKELTLAEFSELIGRVQFAIDHPSEQTTQSNFLHNLLPPQELESYVLAQAPSDGDGTRPNNFVDATLRRLLDETADFIESPNAVDVIHKLVHSGLSVFVGRVATLYPAEDFSGTPTENPSKVKLASILANVSKQAQGMTSGSPFEPNEYITAMIDVPDLDGFSALVYSNFDWANLGIHSQV</sequence>
<feature type="region of interest" description="Disordered" evidence="6">
    <location>
        <begin position="93"/>
        <end position="143"/>
    </location>
</feature>
<keyword evidence="3" id="KW-0576">Peroxisome</keyword>
<dbReference type="EMBL" id="HG937693">
    <property type="protein sequence ID" value="CDP35596.1"/>
    <property type="molecule type" value="Genomic_DNA"/>
</dbReference>
<reference evidence="7" key="1">
    <citation type="submission" date="2014-02" db="EMBL/GenBank/DDBJ databases">
        <authorList>
            <person name="Genoscope - CEA"/>
        </authorList>
    </citation>
    <scope>NUCLEOTIDE SEQUENCE</scope>
    <source>
        <strain evidence="7">LS3</strain>
    </source>
</reference>
<feature type="compositionally biased region" description="Polar residues" evidence="6">
    <location>
        <begin position="102"/>
        <end position="112"/>
    </location>
</feature>
<name>A0A060T8S8_BLAAD</name>
<gene>
    <name evidence="7" type="ORF">GNLVRS02_ARAD1C39138g</name>
</gene>
<feature type="compositionally biased region" description="Low complexity" evidence="6">
    <location>
        <begin position="113"/>
        <end position="126"/>
    </location>
</feature>
<keyword evidence="5" id="KW-0175">Coiled coil</keyword>
<dbReference type="PANTHER" id="PTHR28080">
    <property type="entry name" value="PEROXISOMAL BIOGENESIS FACTOR 3"/>
    <property type="match status" value="1"/>
</dbReference>
<evidence type="ECO:0000313" key="7">
    <source>
        <dbReference type="EMBL" id="CDP35596.1"/>
    </source>
</evidence>
<protein>
    <recommendedName>
        <fullName evidence="4">Peroxin-3</fullName>
    </recommendedName>
</protein>
<feature type="compositionally biased region" description="Basic and acidic residues" evidence="6">
    <location>
        <begin position="127"/>
        <end position="143"/>
    </location>
</feature>
<evidence type="ECO:0000256" key="4">
    <source>
        <dbReference type="ARBA" id="ARBA00032508"/>
    </source>
</evidence>
<dbReference type="GO" id="GO:0005778">
    <property type="term" value="C:peroxisomal membrane"/>
    <property type="evidence" value="ECO:0007669"/>
    <property type="project" value="UniProtKB-SubCell"/>
</dbReference>
<feature type="coiled-coil region" evidence="5">
    <location>
        <begin position="36"/>
        <end position="63"/>
    </location>
</feature>
<organism evidence="7">
    <name type="scientific">Blastobotrys adeninivorans</name>
    <name type="common">Yeast</name>
    <name type="synonym">Arxula adeninivorans</name>
    <dbReference type="NCBI Taxonomy" id="409370"/>
    <lineage>
        <taxon>Eukaryota</taxon>
        <taxon>Fungi</taxon>
        <taxon>Dikarya</taxon>
        <taxon>Ascomycota</taxon>
        <taxon>Saccharomycotina</taxon>
        <taxon>Dipodascomycetes</taxon>
        <taxon>Dipodascales</taxon>
        <taxon>Trichomonascaceae</taxon>
        <taxon>Blastobotrys</taxon>
    </lineage>
</organism>
<evidence type="ECO:0000256" key="5">
    <source>
        <dbReference type="SAM" id="Coils"/>
    </source>
</evidence>
<dbReference type="PANTHER" id="PTHR28080:SF1">
    <property type="entry name" value="PEROXISOMAL BIOGENESIS FACTOR 3"/>
    <property type="match status" value="1"/>
</dbReference>
<comment type="similarity">
    <text evidence="2">Belongs to the peroxin-3 family.</text>
</comment>
<dbReference type="InterPro" id="IPR006966">
    <property type="entry name" value="Peroxin-3"/>
</dbReference>
<proteinExistence type="inferred from homology"/>
<dbReference type="GO" id="GO:0030674">
    <property type="term" value="F:protein-macromolecule adaptor activity"/>
    <property type="evidence" value="ECO:0007669"/>
    <property type="project" value="TreeGrafter"/>
</dbReference>
<dbReference type="GO" id="GO:0045046">
    <property type="term" value="P:protein import into peroxisome membrane"/>
    <property type="evidence" value="ECO:0007669"/>
    <property type="project" value="TreeGrafter"/>
</dbReference>
<evidence type="ECO:0000256" key="2">
    <source>
        <dbReference type="ARBA" id="ARBA00008933"/>
    </source>
</evidence>
<evidence type="ECO:0000256" key="6">
    <source>
        <dbReference type="SAM" id="MobiDB-lite"/>
    </source>
</evidence>
<evidence type="ECO:0000256" key="1">
    <source>
        <dbReference type="ARBA" id="ARBA00004549"/>
    </source>
</evidence>
<reference evidence="7" key="2">
    <citation type="submission" date="2014-06" db="EMBL/GenBank/DDBJ databases">
        <title>The complete genome of Blastobotrys (Arxula) adeninivorans LS3 - a yeast of biotechnological interest.</title>
        <authorList>
            <person name="Kunze G."/>
            <person name="Gaillardin C."/>
            <person name="Czernicka M."/>
            <person name="Durrens P."/>
            <person name="Martin T."/>
            <person name="Boer E."/>
            <person name="Gabaldon T."/>
            <person name="Cruz J."/>
            <person name="Talla E."/>
            <person name="Marck C."/>
            <person name="Goffeau A."/>
            <person name="Barbe V."/>
            <person name="Baret P."/>
            <person name="Baronian K."/>
            <person name="Beier S."/>
            <person name="Bleykasten C."/>
            <person name="Bode R."/>
            <person name="Casaregola S."/>
            <person name="Despons L."/>
            <person name="Fairhead C."/>
            <person name="Giersberg M."/>
            <person name="Gierski P."/>
            <person name="Hahnel U."/>
            <person name="Hartmann A."/>
            <person name="Jankowska D."/>
            <person name="Jubin C."/>
            <person name="Jung P."/>
            <person name="Lafontaine I."/>
            <person name="Leh-Louis V."/>
            <person name="Lemaire M."/>
            <person name="Marcet-Houben M."/>
            <person name="Mascher M."/>
            <person name="Morel G."/>
            <person name="Richard G.-F."/>
            <person name="Riechen J."/>
            <person name="Sacerdot C."/>
            <person name="Sarkar A."/>
            <person name="Savel G."/>
            <person name="Schacherer J."/>
            <person name="Sherman D."/>
            <person name="Straub M.-L."/>
            <person name="Stein N."/>
            <person name="Thierry A."/>
            <person name="Trautwein-Schult A."/>
            <person name="Westhof E."/>
            <person name="Worch S."/>
            <person name="Dujon B."/>
            <person name="Souciet J.-L."/>
            <person name="Wincker P."/>
            <person name="Scholz U."/>
            <person name="Neuveglise N."/>
        </authorList>
    </citation>
    <scope>NUCLEOTIDE SEQUENCE</scope>
    <source>
        <strain evidence="7">LS3</strain>
    </source>
</reference>
<dbReference type="Pfam" id="PF04882">
    <property type="entry name" value="Peroxin-3"/>
    <property type="match status" value="1"/>
</dbReference>
<dbReference type="AlphaFoldDB" id="A0A060T8S8"/>
<comment type="subcellular location">
    <subcellularLocation>
        <location evidence="1">Peroxisome membrane</location>
        <topology evidence="1">Single-pass membrane protein</topology>
    </subcellularLocation>
</comment>
<evidence type="ECO:0000256" key="3">
    <source>
        <dbReference type="ARBA" id="ARBA00023140"/>
    </source>
</evidence>
<accession>A0A060T8S8</accession>